<protein>
    <submittedName>
        <fullName evidence="1">Uncharacterized protein</fullName>
    </submittedName>
</protein>
<accession>A0A1H0DT24</accession>
<reference evidence="1 2" key="1">
    <citation type="submission" date="2016-10" db="EMBL/GenBank/DDBJ databases">
        <authorList>
            <person name="de Groot N.N."/>
        </authorList>
    </citation>
    <scope>NUCLEOTIDE SEQUENCE [LARGE SCALE GENOMIC DNA]</scope>
    <source>
        <strain evidence="1 2">CGMCC 1.3442</strain>
    </source>
</reference>
<dbReference type="AlphaFoldDB" id="A0A1H0DT24"/>
<keyword evidence="2" id="KW-1185">Reference proteome</keyword>
<gene>
    <name evidence="1" type="ORF">SAMN05216498_2928</name>
</gene>
<dbReference type="EMBL" id="FNIG01000008">
    <property type="protein sequence ID" value="SDN73131.1"/>
    <property type="molecule type" value="Genomic_DNA"/>
</dbReference>
<evidence type="ECO:0000313" key="2">
    <source>
        <dbReference type="Proteomes" id="UP000199334"/>
    </source>
</evidence>
<evidence type="ECO:0000313" key="1">
    <source>
        <dbReference type="EMBL" id="SDN73131.1"/>
    </source>
</evidence>
<dbReference type="RefSeq" id="WP_176753062.1">
    <property type="nucleotide sequence ID" value="NZ_BJVZ01000039.1"/>
</dbReference>
<organism evidence="1 2">
    <name type="scientific">Tenuibacillus multivorans</name>
    <dbReference type="NCBI Taxonomy" id="237069"/>
    <lineage>
        <taxon>Bacteria</taxon>
        <taxon>Bacillati</taxon>
        <taxon>Bacillota</taxon>
        <taxon>Bacilli</taxon>
        <taxon>Bacillales</taxon>
        <taxon>Bacillaceae</taxon>
        <taxon>Tenuibacillus</taxon>
    </lineage>
</organism>
<dbReference type="Proteomes" id="UP000199334">
    <property type="component" value="Unassembled WGS sequence"/>
</dbReference>
<proteinExistence type="predicted"/>
<sequence length="57" mass="7075">MIPDLNHHLLTEHKRNMEKINRHAWIYRQTDDKENQNNEKQFCFTLIKKWCITISYS</sequence>
<name>A0A1H0DT24_9BACI</name>